<evidence type="ECO:0000256" key="3">
    <source>
        <dbReference type="ARBA" id="ARBA00022695"/>
    </source>
</evidence>
<dbReference type="PANTHER" id="PTHR24559">
    <property type="entry name" value="TRANSPOSON TY3-I GAG-POL POLYPROTEIN"/>
    <property type="match status" value="1"/>
</dbReference>
<dbReference type="Gene3D" id="3.10.10.10">
    <property type="entry name" value="HIV Type 1 Reverse Transcriptase, subunit A, domain 1"/>
    <property type="match status" value="1"/>
</dbReference>
<protein>
    <submittedName>
        <fullName evidence="9">Peroxidase 64</fullName>
    </submittedName>
</protein>
<evidence type="ECO:0000256" key="5">
    <source>
        <dbReference type="ARBA" id="ARBA00022759"/>
    </source>
</evidence>
<dbReference type="InterPro" id="IPR000477">
    <property type="entry name" value="RT_dom"/>
</dbReference>
<keyword evidence="10" id="KW-1185">Reference proteome</keyword>
<dbReference type="InterPro" id="IPR043128">
    <property type="entry name" value="Rev_trsase/Diguanyl_cyclase"/>
</dbReference>
<dbReference type="Pfam" id="PF00078">
    <property type="entry name" value="RVT_1"/>
    <property type="match status" value="1"/>
</dbReference>
<dbReference type="FunFam" id="3.10.10.10:FF:000007">
    <property type="entry name" value="Retrovirus-related Pol polyprotein from transposon 17.6-like Protein"/>
    <property type="match status" value="1"/>
</dbReference>
<keyword evidence="5" id="KW-0255">Endonuclease</keyword>
<keyword evidence="2" id="KW-0808">Transferase</keyword>
<evidence type="ECO:0000313" key="9">
    <source>
        <dbReference type="EMBL" id="KZV21493.1"/>
    </source>
</evidence>
<evidence type="ECO:0000313" key="10">
    <source>
        <dbReference type="Proteomes" id="UP000250235"/>
    </source>
</evidence>
<keyword evidence="3" id="KW-0548">Nucleotidyltransferase</keyword>
<evidence type="ECO:0000256" key="6">
    <source>
        <dbReference type="ARBA" id="ARBA00022801"/>
    </source>
</evidence>
<dbReference type="CDD" id="cd01647">
    <property type="entry name" value="RT_LTR"/>
    <property type="match status" value="1"/>
</dbReference>
<proteinExistence type="predicted"/>
<dbReference type="AlphaFoldDB" id="A0A2Z7AI41"/>
<dbReference type="Gene3D" id="3.30.70.270">
    <property type="match status" value="1"/>
</dbReference>
<dbReference type="InterPro" id="IPR043502">
    <property type="entry name" value="DNA/RNA_pol_sf"/>
</dbReference>
<dbReference type="GO" id="GO:0004601">
    <property type="term" value="F:peroxidase activity"/>
    <property type="evidence" value="ECO:0007669"/>
    <property type="project" value="UniProtKB-KW"/>
</dbReference>
<gene>
    <name evidence="9" type="ORF">F511_08258</name>
</gene>
<dbReference type="CDD" id="cd00303">
    <property type="entry name" value="retropepsin_like"/>
    <property type="match status" value="1"/>
</dbReference>
<dbReference type="GO" id="GO:0003964">
    <property type="term" value="F:RNA-directed DNA polymerase activity"/>
    <property type="evidence" value="ECO:0007669"/>
    <property type="project" value="UniProtKB-KW"/>
</dbReference>
<organism evidence="9 10">
    <name type="scientific">Dorcoceras hygrometricum</name>
    <dbReference type="NCBI Taxonomy" id="472368"/>
    <lineage>
        <taxon>Eukaryota</taxon>
        <taxon>Viridiplantae</taxon>
        <taxon>Streptophyta</taxon>
        <taxon>Embryophyta</taxon>
        <taxon>Tracheophyta</taxon>
        <taxon>Spermatophyta</taxon>
        <taxon>Magnoliopsida</taxon>
        <taxon>eudicotyledons</taxon>
        <taxon>Gunneridae</taxon>
        <taxon>Pentapetalae</taxon>
        <taxon>asterids</taxon>
        <taxon>lamiids</taxon>
        <taxon>Lamiales</taxon>
        <taxon>Gesneriaceae</taxon>
        <taxon>Didymocarpoideae</taxon>
        <taxon>Trichosporeae</taxon>
        <taxon>Loxocarpinae</taxon>
        <taxon>Dorcoceras</taxon>
    </lineage>
</organism>
<dbReference type="GO" id="GO:0008233">
    <property type="term" value="F:peptidase activity"/>
    <property type="evidence" value="ECO:0007669"/>
    <property type="project" value="UniProtKB-KW"/>
</dbReference>
<dbReference type="InterPro" id="IPR021109">
    <property type="entry name" value="Peptidase_aspartic_dom_sf"/>
</dbReference>
<evidence type="ECO:0000256" key="2">
    <source>
        <dbReference type="ARBA" id="ARBA00022679"/>
    </source>
</evidence>
<accession>A0A2Z7AI41</accession>
<name>A0A2Z7AI41_9LAMI</name>
<dbReference type="SUPFAM" id="SSF56672">
    <property type="entry name" value="DNA/RNA polymerases"/>
    <property type="match status" value="1"/>
</dbReference>
<dbReference type="OrthoDB" id="912748at2759"/>
<dbReference type="Proteomes" id="UP000250235">
    <property type="component" value="Unassembled WGS sequence"/>
</dbReference>
<dbReference type="EMBL" id="KV014884">
    <property type="protein sequence ID" value="KZV21493.1"/>
    <property type="molecule type" value="Genomic_DNA"/>
</dbReference>
<reference evidence="9 10" key="1">
    <citation type="journal article" date="2015" name="Proc. Natl. Acad. Sci. U.S.A.">
        <title>The resurrection genome of Boea hygrometrica: A blueprint for survival of dehydration.</title>
        <authorList>
            <person name="Xiao L."/>
            <person name="Yang G."/>
            <person name="Zhang L."/>
            <person name="Yang X."/>
            <person name="Zhao S."/>
            <person name="Ji Z."/>
            <person name="Zhou Q."/>
            <person name="Hu M."/>
            <person name="Wang Y."/>
            <person name="Chen M."/>
            <person name="Xu Y."/>
            <person name="Jin H."/>
            <person name="Xiao X."/>
            <person name="Hu G."/>
            <person name="Bao F."/>
            <person name="Hu Y."/>
            <person name="Wan P."/>
            <person name="Li L."/>
            <person name="Deng X."/>
            <person name="Kuang T."/>
            <person name="Xiang C."/>
            <person name="Zhu J.K."/>
            <person name="Oliver M.J."/>
            <person name="He Y."/>
        </authorList>
    </citation>
    <scope>NUCLEOTIDE SEQUENCE [LARGE SCALE GENOMIC DNA]</scope>
    <source>
        <strain evidence="10">cv. XS01</strain>
    </source>
</reference>
<keyword evidence="6" id="KW-0378">Hydrolase</keyword>
<feature type="domain" description="Reverse transcriptase" evidence="8">
    <location>
        <begin position="244"/>
        <end position="412"/>
    </location>
</feature>
<sequence length="412" mass="46871">VELPLFSISGMTQPQTMKLRGKVQNAEAVAMIDSGASHNFVSRKLIEKLGTRIDEEVQFGVCLGDGTKVQCQGICKELEIQMGTYKAVITGHLFELGGVELILEVEWLRTLGEVLVDWNKMEMRFSEKGQLVELKGDPTLQRSMLSLKSIGKVTEVEFSATLLAVERITLGEGTEVIKQQYPSVIQDVLNKFRGVFDKPQGLPPKRRQDHSIMIKDGQGPVQVRPYRYAHRQKNEIEKLVTEMLTAGVIQPSNSPYSSPVILVKKNDGSWRFCVDYRALNEVTVSDKYPIPVVEELLDELHGSKWFFKLDLRADYHQIRVRQEDVEKTAFRTHLGHYEFLVMPFGLKNAPSTFQATMNEILRPHLRKFVLVFFDDILIFSKNVEDHARHLQIVLQILQTTSCLSTRRSVGLS</sequence>
<evidence type="ECO:0000259" key="8">
    <source>
        <dbReference type="PROSITE" id="PS50878"/>
    </source>
</evidence>
<dbReference type="Gene3D" id="2.40.70.10">
    <property type="entry name" value="Acid Proteases"/>
    <property type="match status" value="1"/>
</dbReference>
<dbReference type="GO" id="GO:0004519">
    <property type="term" value="F:endonuclease activity"/>
    <property type="evidence" value="ECO:0007669"/>
    <property type="project" value="UniProtKB-KW"/>
</dbReference>
<evidence type="ECO:0000256" key="1">
    <source>
        <dbReference type="ARBA" id="ARBA00022670"/>
    </source>
</evidence>
<keyword evidence="9" id="KW-0575">Peroxidase</keyword>
<keyword evidence="9" id="KW-0560">Oxidoreductase</keyword>
<keyword evidence="4" id="KW-0540">Nuclease</keyword>
<evidence type="ECO:0000256" key="7">
    <source>
        <dbReference type="ARBA" id="ARBA00022918"/>
    </source>
</evidence>
<dbReference type="PANTHER" id="PTHR24559:SF450">
    <property type="entry name" value="RNA-DIRECTED DNA POLYMERASE HOMOLOG"/>
    <property type="match status" value="1"/>
</dbReference>
<dbReference type="GO" id="GO:0006508">
    <property type="term" value="P:proteolysis"/>
    <property type="evidence" value="ECO:0007669"/>
    <property type="project" value="UniProtKB-KW"/>
</dbReference>
<dbReference type="Pfam" id="PF08284">
    <property type="entry name" value="RVP_2"/>
    <property type="match status" value="1"/>
</dbReference>
<keyword evidence="1" id="KW-0645">Protease</keyword>
<dbReference type="SUPFAM" id="SSF50630">
    <property type="entry name" value="Acid proteases"/>
    <property type="match status" value="1"/>
</dbReference>
<keyword evidence="7" id="KW-0695">RNA-directed DNA polymerase</keyword>
<dbReference type="PROSITE" id="PS50878">
    <property type="entry name" value="RT_POL"/>
    <property type="match status" value="1"/>
</dbReference>
<feature type="non-terminal residue" evidence="9">
    <location>
        <position position="1"/>
    </location>
</feature>
<dbReference type="InterPro" id="IPR053134">
    <property type="entry name" value="RNA-dir_DNA_polymerase"/>
</dbReference>
<evidence type="ECO:0000256" key="4">
    <source>
        <dbReference type="ARBA" id="ARBA00022722"/>
    </source>
</evidence>